<proteinExistence type="predicted"/>
<dbReference type="Gene3D" id="1.50.10.100">
    <property type="entry name" value="Chondroitin AC/alginate lyase"/>
    <property type="match status" value="1"/>
</dbReference>
<organism evidence="4 5">
    <name type="scientific">Hymenobacter crusticola</name>
    <dbReference type="NCBI Taxonomy" id="1770526"/>
    <lineage>
        <taxon>Bacteria</taxon>
        <taxon>Pseudomonadati</taxon>
        <taxon>Bacteroidota</taxon>
        <taxon>Cytophagia</taxon>
        <taxon>Cytophagales</taxon>
        <taxon>Hymenobacteraceae</taxon>
        <taxon>Hymenobacter</taxon>
    </lineage>
</organism>
<evidence type="ECO:0000256" key="2">
    <source>
        <dbReference type="ARBA" id="ARBA00023239"/>
    </source>
</evidence>
<name>A0A243W7K9_9BACT</name>
<evidence type="ECO:0000259" key="3">
    <source>
        <dbReference type="Pfam" id="PF05426"/>
    </source>
</evidence>
<dbReference type="AlphaFoldDB" id="A0A243W7K9"/>
<comment type="caution">
    <text evidence="4">The sequence shown here is derived from an EMBL/GenBank/DDBJ whole genome shotgun (WGS) entry which is preliminary data.</text>
</comment>
<dbReference type="InterPro" id="IPR008397">
    <property type="entry name" value="Alginate_lyase_dom"/>
</dbReference>
<feature type="domain" description="Alginate lyase" evidence="3">
    <location>
        <begin position="36"/>
        <end position="313"/>
    </location>
</feature>
<reference evidence="4 5" key="1">
    <citation type="submission" date="2017-01" db="EMBL/GenBank/DDBJ databases">
        <title>A new Hymenobacter.</title>
        <authorList>
            <person name="Liang Y."/>
            <person name="Feng F."/>
        </authorList>
    </citation>
    <scope>NUCLEOTIDE SEQUENCE [LARGE SCALE GENOMIC DNA]</scope>
    <source>
        <strain evidence="4">MIMBbqt21</strain>
    </source>
</reference>
<dbReference type="Pfam" id="PF05426">
    <property type="entry name" value="Alginate_lyase"/>
    <property type="match status" value="1"/>
</dbReference>
<gene>
    <name evidence="4" type="ORF">BXP70_23700</name>
</gene>
<dbReference type="GO" id="GO:0016829">
    <property type="term" value="F:lyase activity"/>
    <property type="evidence" value="ECO:0007669"/>
    <property type="project" value="UniProtKB-KW"/>
</dbReference>
<dbReference type="GO" id="GO:0042597">
    <property type="term" value="C:periplasmic space"/>
    <property type="evidence" value="ECO:0007669"/>
    <property type="project" value="InterPro"/>
</dbReference>
<keyword evidence="2" id="KW-0456">Lyase</keyword>
<evidence type="ECO:0000256" key="1">
    <source>
        <dbReference type="ARBA" id="ARBA00022729"/>
    </source>
</evidence>
<evidence type="ECO:0000313" key="4">
    <source>
        <dbReference type="EMBL" id="OUJ70559.1"/>
    </source>
</evidence>
<dbReference type="InterPro" id="IPR008929">
    <property type="entry name" value="Chondroitin_lyas"/>
</dbReference>
<accession>A0A243W7K9</accession>
<dbReference type="SUPFAM" id="SSF48230">
    <property type="entry name" value="Chondroitin AC/alginate lyase"/>
    <property type="match status" value="1"/>
</dbReference>
<dbReference type="Proteomes" id="UP000194873">
    <property type="component" value="Unassembled WGS sequence"/>
</dbReference>
<sequence>MASYKAAYLKGSAAEVQQVKLLLSDADKALGRGPYTVTSKTKLPPSGDKHDFISQAPYFWPDPSKPDGKPYINKDGLVNPESTALKDQEELGNVCKDAKALGLAYYFSGNEKYAAHAAKLLRTFFLDPATRMNPNLNYGQGVPGSSEGRSYGIIATRNLVEIPDAVALLNGSKSVDEKLVSGLKSWLKDYNTWLLTSKLGVEEGNNKNNHGTFYDVQVVDFALFTGDKALAKKTIETRTIPRISLQLAPNGSQPLELERTRPWNYTTMNLQGWVRLAVLAKKVDIDLWNYTTPDGRSLHKAVTWFQPYLLQQKQMDRQDVAPTSNYTILNLYNRASREYADLDVEKVFALNAGSARVPWAI</sequence>
<dbReference type="EMBL" id="MTSE01000021">
    <property type="protein sequence ID" value="OUJ70559.1"/>
    <property type="molecule type" value="Genomic_DNA"/>
</dbReference>
<protein>
    <recommendedName>
        <fullName evidence="3">Alginate lyase domain-containing protein</fullName>
    </recommendedName>
</protein>
<evidence type="ECO:0000313" key="5">
    <source>
        <dbReference type="Proteomes" id="UP000194873"/>
    </source>
</evidence>
<keyword evidence="1" id="KW-0732">Signal</keyword>
<keyword evidence="5" id="KW-1185">Reference proteome</keyword>